<reference evidence="3" key="1">
    <citation type="submission" date="2020-06" db="EMBL/GenBank/DDBJ databases">
        <authorList>
            <consortium name="Wellcome Sanger Institute Data Sharing"/>
        </authorList>
    </citation>
    <scope>NUCLEOTIDE SEQUENCE [LARGE SCALE GENOMIC DNA]</scope>
</reference>
<organism evidence="3 4">
    <name type="scientific">Gouania willdenowi</name>
    <name type="common">Blunt-snouted clingfish</name>
    <name type="synonym">Lepadogaster willdenowi</name>
    <dbReference type="NCBI Taxonomy" id="441366"/>
    <lineage>
        <taxon>Eukaryota</taxon>
        <taxon>Metazoa</taxon>
        <taxon>Chordata</taxon>
        <taxon>Craniata</taxon>
        <taxon>Vertebrata</taxon>
        <taxon>Euteleostomi</taxon>
        <taxon>Actinopterygii</taxon>
        <taxon>Neopterygii</taxon>
        <taxon>Teleostei</taxon>
        <taxon>Neoteleostei</taxon>
        <taxon>Acanthomorphata</taxon>
        <taxon>Ovalentaria</taxon>
        <taxon>Blenniimorphae</taxon>
        <taxon>Blenniiformes</taxon>
        <taxon>Gobiesocoidei</taxon>
        <taxon>Gobiesocidae</taxon>
        <taxon>Gobiesocinae</taxon>
        <taxon>Gouania</taxon>
    </lineage>
</organism>
<evidence type="ECO:0000259" key="2">
    <source>
        <dbReference type="Pfam" id="PF11555"/>
    </source>
</evidence>
<accession>A0A8C5HJP4</accession>
<feature type="compositionally biased region" description="Basic and acidic residues" evidence="1">
    <location>
        <begin position="299"/>
        <end position="312"/>
    </location>
</feature>
<evidence type="ECO:0000256" key="1">
    <source>
        <dbReference type="SAM" id="MobiDB-lite"/>
    </source>
</evidence>
<feature type="domain" description="Mig-6" evidence="2">
    <location>
        <begin position="302"/>
        <end position="325"/>
    </location>
</feature>
<protein>
    <submittedName>
        <fullName evidence="3">ERBB receptor feedback inhibitor 1a</fullName>
    </submittedName>
</protein>
<reference evidence="3" key="2">
    <citation type="submission" date="2025-08" db="UniProtKB">
        <authorList>
            <consortium name="Ensembl"/>
        </authorList>
    </citation>
    <scope>IDENTIFICATION</scope>
</reference>
<name>A0A8C5HJP4_GOUWI</name>
<dbReference type="PANTHER" id="PTHR14254:SF5">
    <property type="entry name" value="ERBB RECEPTOR FEEDBACK INHIBITOR 1"/>
    <property type="match status" value="1"/>
</dbReference>
<reference evidence="3" key="3">
    <citation type="submission" date="2025-09" db="UniProtKB">
        <authorList>
            <consortium name="Ensembl"/>
        </authorList>
    </citation>
    <scope>IDENTIFICATION</scope>
</reference>
<dbReference type="GO" id="GO:0042059">
    <property type="term" value="P:negative regulation of epidermal growth factor receptor signaling pathway"/>
    <property type="evidence" value="ECO:0007669"/>
    <property type="project" value="TreeGrafter"/>
</dbReference>
<feature type="region of interest" description="Disordered" evidence="1">
    <location>
        <begin position="119"/>
        <end position="142"/>
    </location>
</feature>
<dbReference type="Pfam" id="PF11555">
    <property type="entry name" value="Inhibitor_Mig-6"/>
    <property type="match status" value="1"/>
</dbReference>
<dbReference type="Proteomes" id="UP000694680">
    <property type="component" value="Chromosome 5"/>
</dbReference>
<evidence type="ECO:0000313" key="3">
    <source>
        <dbReference type="Ensembl" id="ENSGWIP00000045858.1"/>
    </source>
</evidence>
<feature type="region of interest" description="Disordered" evidence="1">
    <location>
        <begin position="294"/>
        <end position="326"/>
    </location>
</feature>
<proteinExistence type="predicted"/>
<dbReference type="InterPro" id="IPR021619">
    <property type="entry name" value="Mig-6"/>
</dbReference>
<keyword evidence="4" id="KW-1185">Reference proteome</keyword>
<evidence type="ECO:0000313" key="4">
    <source>
        <dbReference type="Proteomes" id="UP000694680"/>
    </source>
</evidence>
<dbReference type="Ensembl" id="ENSGWIT00000049654.1">
    <property type="protein sequence ID" value="ENSGWIP00000045858.1"/>
    <property type="gene ID" value="ENSGWIG00000022668.1"/>
</dbReference>
<sequence length="423" mass="47576">MRPDCAWSMSTVGLTAQEISFPIENPFHRGSYCHSMAGYKPRSHHYELDNIYFSVKGSFIHCYSLAGQKYSSSSQRLPQKKSRPARIPPSCATDTPTVRPVDKDQVVPSFQKLSIHEYSSRCSKHQSSESPDSETSPMDSDEYFRTDDSSCLVANQCSKSSPFRYGVWSRRSFKDCGQINYAYYDGPIATQSARQPPLHPPMSVLPEVQKRCEPQPKEPPEPVICQKHLEKVQRKLRRCHSGPAGSLNKPSLLGLTYHKWHTNSTEKTDLPPPVPPRANHKIQCCRRWSTEVSSGACSDEDKPPKVPPRDPLSRGSSRTPSPKSLPMYVNGVMPSTQSFAPNPNYVSPWSLQRQNSEGSACIHPIIENGIKASDTHYYLMPPRSPSDSPCDCHARKKQNSASQSLFFDKICISRHSFMCCFCQ</sequence>
<feature type="region of interest" description="Disordered" evidence="1">
    <location>
        <begin position="73"/>
        <end position="104"/>
    </location>
</feature>
<dbReference type="PANTHER" id="PTHR14254">
    <property type="entry name" value="GENE 33 POLYPEPTIDE"/>
    <property type="match status" value="1"/>
</dbReference>
<dbReference type="GO" id="GO:0045616">
    <property type="term" value="P:regulation of keratinocyte differentiation"/>
    <property type="evidence" value="ECO:0007669"/>
    <property type="project" value="TreeGrafter"/>
</dbReference>
<feature type="compositionally biased region" description="Polar residues" evidence="1">
    <location>
        <begin position="128"/>
        <end position="138"/>
    </location>
</feature>
<dbReference type="InterPro" id="IPR052112">
    <property type="entry name" value="EGFR_SigReg_Kinase"/>
</dbReference>
<dbReference type="AlphaFoldDB" id="A0A8C5HJP4"/>